<dbReference type="Gene3D" id="3.90.76.10">
    <property type="entry name" value="Dipeptide-binding Protein, Domain 1"/>
    <property type="match status" value="1"/>
</dbReference>
<dbReference type="Gene3D" id="3.40.190.10">
    <property type="entry name" value="Periplasmic binding protein-like II"/>
    <property type="match status" value="1"/>
</dbReference>
<dbReference type="EMBL" id="SGWX01000001">
    <property type="protein sequence ID" value="RZS60739.1"/>
    <property type="molecule type" value="Genomic_DNA"/>
</dbReference>
<dbReference type="RefSeq" id="WP_130412892.1">
    <property type="nucleotide sequence ID" value="NZ_SGWX01000001.1"/>
</dbReference>
<dbReference type="OrthoDB" id="9796817at2"/>
<dbReference type="PROSITE" id="PS51257">
    <property type="entry name" value="PROKAR_LIPOPROTEIN"/>
    <property type="match status" value="1"/>
</dbReference>
<dbReference type="AlphaFoldDB" id="A0A4Q7M438"/>
<dbReference type="GO" id="GO:1904680">
    <property type="term" value="F:peptide transmembrane transporter activity"/>
    <property type="evidence" value="ECO:0007669"/>
    <property type="project" value="TreeGrafter"/>
</dbReference>
<feature type="signal peptide" evidence="2">
    <location>
        <begin position="1"/>
        <end position="16"/>
    </location>
</feature>
<reference evidence="4 5" key="1">
    <citation type="submission" date="2019-02" db="EMBL/GenBank/DDBJ databases">
        <title>Sequencing the genomes of 1000 actinobacteria strains.</title>
        <authorList>
            <person name="Klenk H.-P."/>
        </authorList>
    </citation>
    <scope>NUCLEOTIDE SEQUENCE [LARGE SCALE GENOMIC DNA]</scope>
    <source>
        <strain evidence="4 5">DSM 16932</strain>
    </source>
</reference>
<gene>
    <name evidence="4" type="ORF">EV386_1017</name>
</gene>
<dbReference type="PIRSF" id="PIRSF002741">
    <property type="entry name" value="MppA"/>
    <property type="match status" value="1"/>
</dbReference>
<dbReference type="GO" id="GO:0042597">
    <property type="term" value="C:periplasmic space"/>
    <property type="evidence" value="ECO:0007669"/>
    <property type="project" value="UniProtKB-ARBA"/>
</dbReference>
<name>A0A4Q7M438_9MICO</name>
<dbReference type="PANTHER" id="PTHR30290:SF38">
    <property type="entry name" value="D,D-DIPEPTIDE-BINDING PERIPLASMIC PROTEIN DDPA-RELATED"/>
    <property type="match status" value="1"/>
</dbReference>
<accession>A0A4Q7M438</accession>
<evidence type="ECO:0000256" key="1">
    <source>
        <dbReference type="ARBA" id="ARBA00022729"/>
    </source>
</evidence>
<evidence type="ECO:0000259" key="3">
    <source>
        <dbReference type="Pfam" id="PF00496"/>
    </source>
</evidence>
<evidence type="ECO:0000313" key="5">
    <source>
        <dbReference type="Proteomes" id="UP000293852"/>
    </source>
</evidence>
<feature type="chain" id="PRO_5038774269" evidence="2">
    <location>
        <begin position="17"/>
        <end position="514"/>
    </location>
</feature>
<keyword evidence="5" id="KW-1185">Reference proteome</keyword>
<dbReference type="GO" id="GO:0015833">
    <property type="term" value="P:peptide transport"/>
    <property type="evidence" value="ECO:0007669"/>
    <property type="project" value="TreeGrafter"/>
</dbReference>
<dbReference type="Gene3D" id="3.10.105.10">
    <property type="entry name" value="Dipeptide-binding Protein, Domain 3"/>
    <property type="match status" value="1"/>
</dbReference>
<dbReference type="GO" id="GO:0043190">
    <property type="term" value="C:ATP-binding cassette (ABC) transporter complex"/>
    <property type="evidence" value="ECO:0007669"/>
    <property type="project" value="InterPro"/>
</dbReference>
<dbReference type="Proteomes" id="UP000293852">
    <property type="component" value="Unassembled WGS sequence"/>
</dbReference>
<dbReference type="InterPro" id="IPR000914">
    <property type="entry name" value="SBP_5_dom"/>
</dbReference>
<organism evidence="4 5">
    <name type="scientific">Xylanimonas ulmi</name>
    <dbReference type="NCBI Taxonomy" id="228973"/>
    <lineage>
        <taxon>Bacteria</taxon>
        <taxon>Bacillati</taxon>
        <taxon>Actinomycetota</taxon>
        <taxon>Actinomycetes</taxon>
        <taxon>Micrococcales</taxon>
        <taxon>Promicromonosporaceae</taxon>
        <taxon>Xylanimonas</taxon>
    </lineage>
</organism>
<comment type="caution">
    <text evidence="4">The sequence shown here is derived from an EMBL/GenBank/DDBJ whole genome shotgun (WGS) entry which is preliminary data.</text>
</comment>
<dbReference type="SUPFAM" id="SSF53850">
    <property type="entry name" value="Periplasmic binding protein-like II"/>
    <property type="match status" value="1"/>
</dbReference>
<dbReference type="InterPro" id="IPR030678">
    <property type="entry name" value="Peptide/Ni-bd"/>
</dbReference>
<dbReference type="InterPro" id="IPR039424">
    <property type="entry name" value="SBP_5"/>
</dbReference>
<protein>
    <submittedName>
        <fullName evidence="4">Peptide/nickel transport system substrate-binding protein</fullName>
    </submittedName>
</protein>
<sequence>MTTRRLLATLASLAVAAVTLTGCGPSGSDSSADGPVAENAAYDPNATIGIGSLYEPTSLSNVAGAGQGLTEAFYGNVYEALFKLNDDGSVTNALADKATTSDDGRTITITLVDGVKFHSGKSLTSADVVASYERAIADDAQGSRKSIYKSSIASVTAPDASTVVFQLVEPWISFEYDMTYLWIVNTDAGDLKETEDGTGPYVFEGWVRGNSISLKRSNDYWGPAATNGEIVFHYFTDASALSNALLSGEIDVIAALQSPDTLSQFEGNDDYVVNDSPSTTKELLAFNDHAAPFDDTRVRRAIYSAIDRKKLLESIWGDHGMLVGSMVPPTDAWYVDLNAVNPYDPELSKKLLAEAGHADGFEFVLDTPTYDPHPAVAEFVKSELAKVGVTVDINLISADEWYSRVYEKHDFVATLQEHVNDRDLAFYARGRDMYFEWDDADFIRLFNESEHAATLEDQTAKLVEANTLMAHEAASVWLYLYPQIVVSSADVTGYPLHGLNSQFYASTIQKSERG</sequence>
<evidence type="ECO:0000256" key="2">
    <source>
        <dbReference type="SAM" id="SignalP"/>
    </source>
</evidence>
<dbReference type="PANTHER" id="PTHR30290">
    <property type="entry name" value="PERIPLASMIC BINDING COMPONENT OF ABC TRANSPORTER"/>
    <property type="match status" value="1"/>
</dbReference>
<feature type="domain" description="Solute-binding protein family 5" evidence="3">
    <location>
        <begin position="90"/>
        <end position="431"/>
    </location>
</feature>
<proteinExistence type="predicted"/>
<dbReference type="Pfam" id="PF00496">
    <property type="entry name" value="SBP_bac_5"/>
    <property type="match status" value="1"/>
</dbReference>
<keyword evidence="1 2" id="KW-0732">Signal</keyword>
<evidence type="ECO:0000313" key="4">
    <source>
        <dbReference type="EMBL" id="RZS60739.1"/>
    </source>
</evidence>